<dbReference type="HOGENOM" id="CLU_011407_5_0_1"/>
<dbReference type="RefSeq" id="XP_003319791.2">
    <property type="nucleotide sequence ID" value="XM_003319743.2"/>
</dbReference>
<gene>
    <name evidence="3" type="ORF">PGTG_01965</name>
</gene>
<reference key="1">
    <citation type="submission" date="2007-01" db="EMBL/GenBank/DDBJ databases">
        <title>The Genome Sequence of Puccinia graminis f. sp. tritici Strain CRL 75-36-700-3.</title>
        <authorList>
            <consortium name="The Broad Institute Genome Sequencing Platform"/>
            <person name="Birren B."/>
            <person name="Lander E."/>
            <person name="Galagan J."/>
            <person name="Nusbaum C."/>
            <person name="Devon K."/>
            <person name="Cuomo C."/>
            <person name="Jaffe D."/>
            <person name="Butler J."/>
            <person name="Alvarez P."/>
            <person name="Gnerre S."/>
            <person name="Grabherr M."/>
            <person name="Mauceli E."/>
            <person name="Brockman W."/>
            <person name="Young S."/>
            <person name="LaButti K."/>
            <person name="Sykes S."/>
            <person name="DeCaprio D."/>
            <person name="Crawford M."/>
            <person name="Koehrsen M."/>
            <person name="Engels R."/>
            <person name="Montgomery P."/>
            <person name="Pearson M."/>
            <person name="Howarth C."/>
            <person name="Larson L."/>
            <person name="White J."/>
            <person name="Zeng Q."/>
            <person name="Kodira C."/>
            <person name="Yandava C."/>
            <person name="Alvarado L."/>
            <person name="O'Leary S."/>
            <person name="Szabo L."/>
            <person name="Dean R."/>
            <person name="Schein J."/>
        </authorList>
    </citation>
    <scope>NUCLEOTIDE SEQUENCE</scope>
    <source>
        <strain>CRL 75-36-700-3</strain>
    </source>
</reference>
<feature type="domain" description="CxC1-like cysteine cluster associated with KDZ transposases" evidence="2">
    <location>
        <begin position="127"/>
        <end position="225"/>
    </location>
</feature>
<feature type="region of interest" description="Disordered" evidence="1">
    <location>
        <begin position="1"/>
        <end position="78"/>
    </location>
</feature>
<reference evidence="4" key="2">
    <citation type="journal article" date="2011" name="Proc. Natl. Acad. Sci. U.S.A.">
        <title>Obligate biotrophy features unraveled by the genomic analysis of rust fungi.</title>
        <authorList>
            <person name="Duplessis S."/>
            <person name="Cuomo C.A."/>
            <person name="Lin Y.-C."/>
            <person name="Aerts A."/>
            <person name="Tisserant E."/>
            <person name="Veneault-Fourrey C."/>
            <person name="Joly D.L."/>
            <person name="Hacquard S."/>
            <person name="Amselem J."/>
            <person name="Cantarel B.L."/>
            <person name="Chiu R."/>
            <person name="Coutinho P.M."/>
            <person name="Feau N."/>
            <person name="Field M."/>
            <person name="Frey P."/>
            <person name="Gelhaye E."/>
            <person name="Goldberg J."/>
            <person name="Grabherr M.G."/>
            <person name="Kodira C.D."/>
            <person name="Kohler A."/>
            <person name="Kuees U."/>
            <person name="Lindquist E.A."/>
            <person name="Lucas S.M."/>
            <person name="Mago R."/>
            <person name="Mauceli E."/>
            <person name="Morin E."/>
            <person name="Murat C."/>
            <person name="Pangilinan J.L."/>
            <person name="Park R."/>
            <person name="Pearson M."/>
            <person name="Quesneville H."/>
            <person name="Rouhier N."/>
            <person name="Sakthikumar S."/>
            <person name="Salamov A.A."/>
            <person name="Schmutz J."/>
            <person name="Selles B."/>
            <person name="Shapiro H."/>
            <person name="Tanguay P."/>
            <person name="Tuskan G.A."/>
            <person name="Henrissat B."/>
            <person name="Van de Peer Y."/>
            <person name="Rouze P."/>
            <person name="Ellis J.G."/>
            <person name="Dodds P.N."/>
            <person name="Schein J.E."/>
            <person name="Zhong S."/>
            <person name="Hamelin R.C."/>
            <person name="Grigoriev I.V."/>
            <person name="Szabo L.J."/>
            <person name="Martin F."/>
        </authorList>
    </citation>
    <scope>NUCLEOTIDE SEQUENCE [LARGE SCALE GENOMIC DNA]</scope>
    <source>
        <strain evidence="4">CRL 75-36-700-3 / race SCCL</strain>
    </source>
</reference>
<feature type="compositionally biased region" description="Polar residues" evidence="1">
    <location>
        <begin position="25"/>
        <end position="39"/>
    </location>
</feature>
<dbReference type="KEGG" id="pgr:PGTG_01965"/>
<proteinExistence type="predicted"/>
<dbReference type="AlphaFoldDB" id="E3JT93"/>
<feature type="compositionally biased region" description="Low complexity" evidence="1">
    <location>
        <begin position="40"/>
        <end position="52"/>
    </location>
</feature>
<sequence>MRGYEGEGGKSKRRRKKPKTLKGQAVSQETERASQQFIESMQSQPNQPNSSQLSREPYFTGPLNNENHEQSVGRITPDPVDPQVESLSQYFQNQHHEHRHVLEEQQWADVYGPMFSSFYDCAAKTANWGDIEKWNSDWKPTCGCIPTRKRPVVLVDILSRKEERIDFCPCQTDQVRLIQMGYIGATPKFPKTAFSIRLLQLHHILWKHCTIAMLPFSKALDEFLDINNPLILVPHGEDDLEESVSTRHWRKQLSKAVDAFREMLKREKELVAQVMKLEPLGELAEICPKCYGPQVDGKREGEPDYILCMDGNFQHRRHLKASVEHSENIKTPSLFVQPCEVSEMEESLAQLQQPSRTIEGSDRCTEQHTAANDTRNGTTWKHCDDTGLFGMACRHDQMIRMINIVKSGEKSYFPLTMINHMVEVTKEDSGGRKKLAFLYDIGCNIEKGIIRRNQFPYEMAHNLLRFGTSVFHAYVHEWTCQLRYNPRLNHGWGMSDGEGMERLWSHLSPLISQLRYSTKKHRLSAIDLQVNHHNENGRKSAFRLLLERGKQIEGILKESQQTLLQVERSSGHTLSYLKDQWNRQRQMQLEAMENDTELQMKKQVEELVMLEDQLRATQKWLNSEEQGAGIVRKLRPCRWNKLLIIYMC</sequence>
<dbReference type="Pfam" id="PF18758">
    <property type="entry name" value="KDZ"/>
    <property type="match status" value="1"/>
</dbReference>
<organism evidence="3 4">
    <name type="scientific">Puccinia graminis f. sp. tritici (strain CRL 75-36-700-3 / race SCCL)</name>
    <name type="common">Black stem rust fungus</name>
    <dbReference type="NCBI Taxonomy" id="418459"/>
    <lineage>
        <taxon>Eukaryota</taxon>
        <taxon>Fungi</taxon>
        <taxon>Dikarya</taxon>
        <taxon>Basidiomycota</taxon>
        <taxon>Pucciniomycotina</taxon>
        <taxon>Pucciniomycetes</taxon>
        <taxon>Pucciniales</taxon>
        <taxon>Pucciniaceae</taxon>
        <taxon>Puccinia</taxon>
    </lineage>
</organism>
<dbReference type="PANTHER" id="PTHR33096:SF1">
    <property type="entry name" value="CXC1-LIKE CYSTEINE CLUSTER ASSOCIATED WITH KDZ TRANSPOSASES DOMAIN-CONTAINING PROTEIN"/>
    <property type="match status" value="1"/>
</dbReference>
<dbReference type="InParanoid" id="E3JT93"/>
<dbReference type="InterPro" id="IPR041320">
    <property type="entry name" value="CxC1"/>
</dbReference>
<dbReference type="PANTHER" id="PTHR33096">
    <property type="entry name" value="CXC2 DOMAIN-CONTAINING PROTEIN"/>
    <property type="match status" value="1"/>
</dbReference>
<accession>E3JT93</accession>
<dbReference type="InterPro" id="IPR040521">
    <property type="entry name" value="KDZ"/>
</dbReference>
<evidence type="ECO:0000313" key="4">
    <source>
        <dbReference type="Proteomes" id="UP000008783"/>
    </source>
</evidence>
<evidence type="ECO:0000259" key="2">
    <source>
        <dbReference type="Pfam" id="PF18802"/>
    </source>
</evidence>
<evidence type="ECO:0000256" key="1">
    <source>
        <dbReference type="SAM" id="MobiDB-lite"/>
    </source>
</evidence>
<feature type="compositionally biased region" description="Basic and acidic residues" evidence="1">
    <location>
        <begin position="1"/>
        <end position="10"/>
    </location>
</feature>
<dbReference type="STRING" id="418459.E3JT93"/>
<dbReference type="GeneID" id="10542919"/>
<evidence type="ECO:0000313" key="3">
    <source>
        <dbReference type="EMBL" id="EFP75372.2"/>
    </source>
</evidence>
<dbReference type="eggNOG" id="ENOG502SMER">
    <property type="taxonomic scope" value="Eukaryota"/>
</dbReference>
<dbReference type="VEuPathDB" id="FungiDB:PGTG_01965"/>
<dbReference type="OrthoDB" id="2500537at2759"/>
<dbReference type="Pfam" id="PF18802">
    <property type="entry name" value="CxC1"/>
    <property type="match status" value="1"/>
</dbReference>
<feature type="compositionally biased region" description="Basic residues" evidence="1">
    <location>
        <begin position="11"/>
        <end position="20"/>
    </location>
</feature>
<dbReference type="Proteomes" id="UP000008783">
    <property type="component" value="Unassembled WGS sequence"/>
</dbReference>
<dbReference type="EMBL" id="DS178263">
    <property type="protein sequence ID" value="EFP75372.2"/>
    <property type="molecule type" value="Genomic_DNA"/>
</dbReference>
<keyword evidence="4" id="KW-1185">Reference proteome</keyword>
<protein>
    <recommendedName>
        <fullName evidence="2">CxC1-like cysteine cluster associated with KDZ transposases domain-containing protein</fullName>
    </recommendedName>
</protein>
<name>E3JT93_PUCGT</name>